<dbReference type="PANTHER" id="PTHR45780">
    <property type="entry name" value="ETHANOLAMINE-PHOSPHATE CYTIDYLYLTRANSFERASE"/>
    <property type="match status" value="1"/>
</dbReference>
<keyword evidence="8" id="KW-1208">Phospholipid metabolism</keyword>
<evidence type="ECO:0000256" key="8">
    <source>
        <dbReference type="ARBA" id="ARBA00023264"/>
    </source>
</evidence>
<evidence type="ECO:0000256" key="2">
    <source>
        <dbReference type="ARBA" id="ARBA00010101"/>
    </source>
</evidence>
<dbReference type="Proteomes" id="UP001141327">
    <property type="component" value="Unassembled WGS sequence"/>
</dbReference>
<sequence length="414" mass="45954">MQTQQVPKKKEIRVWVDGCFDFFHFGHANFLRKAKELGDKLIVGVHSDAEIERHKGPTVMNEQERYRAVAACKWVDEVVPGAPYDTEVEWLDRYNCDFCVHGDDIVTDANGVDTYAKVKAAGRFRTVSRTEGVSTTDIVGRLLLVTKSHHVSHSPADVCKEVAAVFPPPTEDVMRRSPYTGCSQYLSSTTRLAQFASGTRTPSATDRIGYCDGGWDLFHVGHVHVLEQARALCDYLIVGVHEDAVLNKQHGGAYPVMNLNVRPCPGPPPLGPFLASSPLLHRERVLSVLACKYADEVIIGAPYTIPESLIQGMHISVVVHGSTWEHGTQPQLSHLDPYEVPRRLGIYREVPSADLTTDAIIRRIIDNRIRYEERNRKKEAKELAFLQQQQQQQQAATAATAATPVTAPAPAPAH</sequence>
<feature type="domain" description="Cytidyltransferase-like" evidence="13">
    <location>
        <begin position="16"/>
        <end position="140"/>
    </location>
</feature>
<dbReference type="InterPro" id="IPR044608">
    <property type="entry name" value="Ect1/PCYT2"/>
</dbReference>
<dbReference type="Gene3D" id="3.40.50.620">
    <property type="entry name" value="HUPs"/>
    <property type="match status" value="3"/>
</dbReference>
<keyword evidence="7" id="KW-0594">Phospholipid biosynthesis</keyword>
<dbReference type="CDD" id="cd02174">
    <property type="entry name" value="CCT"/>
    <property type="match status" value="1"/>
</dbReference>
<evidence type="ECO:0000256" key="3">
    <source>
        <dbReference type="ARBA" id="ARBA00022516"/>
    </source>
</evidence>
<feature type="domain" description="Cytidyltransferase-like" evidence="13">
    <location>
        <begin position="210"/>
        <end position="249"/>
    </location>
</feature>
<keyword evidence="3" id="KW-0444">Lipid biosynthesis</keyword>
<dbReference type="SUPFAM" id="SSF52374">
    <property type="entry name" value="Nucleotidylyl transferase"/>
    <property type="match status" value="2"/>
</dbReference>
<comment type="pathway">
    <text evidence="9">Phospholipid metabolism; phosphatidylethanolamine biosynthesis; phosphatidylethanolamine from ethanolamine: step 2/3.</text>
</comment>
<evidence type="ECO:0000256" key="10">
    <source>
        <dbReference type="ARBA" id="ARBA00024221"/>
    </source>
</evidence>
<keyword evidence="15" id="KW-1185">Reference proteome</keyword>
<feature type="region of interest" description="Disordered" evidence="12">
    <location>
        <begin position="382"/>
        <end position="414"/>
    </location>
</feature>
<keyword evidence="6" id="KW-0443">Lipid metabolism</keyword>
<evidence type="ECO:0000313" key="14">
    <source>
        <dbReference type="EMBL" id="KAJ4461757.1"/>
    </source>
</evidence>
<evidence type="ECO:0000256" key="12">
    <source>
        <dbReference type="SAM" id="MobiDB-lite"/>
    </source>
</evidence>
<protein>
    <recommendedName>
        <fullName evidence="10">ethanolamine-phosphate cytidylyltransferase</fullName>
        <ecNumber evidence="10">2.7.7.14</ecNumber>
    </recommendedName>
    <alternativeName>
        <fullName evidence="11">CTP:phosphoethanolamine cytidylyltransferase</fullName>
    </alternativeName>
</protein>
<dbReference type="GO" id="GO:0016779">
    <property type="term" value="F:nucleotidyltransferase activity"/>
    <property type="evidence" value="ECO:0007669"/>
    <property type="project" value="UniProtKB-KW"/>
</dbReference>
<evidence type="ECO:0000259" key="13">
    <source>
        <dbReference type="Pfam" id="PF01467"/>
    </source>
</evidence>
<comment type="similarity">
    <text evidence="2">Belongs to the cytidylyltransferase family.</text>
</comment>
<dbReference type="EMBL" id="JAPMOS010000006">
    <property type="protein sequence ID" value="KAJ4461757.1"/>
    <property type="molecule type" value="Genomic_DNA"/>
</dbReference>
<keyword evidence="4" id="KW-0808">Transferase</keyword>
<dbReference type="InterPro" id="IPR041723">
    <property type="entry name" value="CCT"/>
</dbReference>
<name>A0ABQ8URJ4_9EUKA</name>
<proteinExistence type="inferred from homology"/>
<accession>A0ABQ8URJ4</accession>
<keyword evidence="5 14" id="KW-0548">Nucleotidyltransferase</keyword>
<reference evidence="14" key="1">
    <citation type="journal article" date="2022" name="bioRxiv">
        <title>Genomics of Preaxostyla Flagellates Illuminates Evolutionary Transitions and the Path Towards Mitochondrial Loss.</title>
        <authorList>
            <person name="Novak L.V.F."/>
            <person name="Treitli S.C."/>
            <person name="Pyrih J."/>
            <person name="Halakuc P."/>
            <person name="Pipaliya S.V."/>
            <person name="Vacek V."/>
            <person name="Brzon O."/>
            <person name="Soukal P."/>
            <person name="Eme L."/>
            <person name="Dacks J.B."/>
            <person name="Karnkowska A."/>
            <person name="Elias M."/>
            <person name="Hampl V."/>
        </authorList>
    </citation>
    <scope>NUCLEOTIDE SEQUENCE</scope>
    <source>
        <strain evidence="14">RCP-MX</strain>
    </source>
</reference>
<gene>
    <name evidence="14" type="ORF">PAPYR_1898</name>
</gene>
<evidence type="ECO:0000256" key="11">
    <source>
        <dbReference type="ARBA" id="ARBA00031473"/>
    </source>
</evidence>
<evidence type="ECO:0000256" key="7">
    <source>
        <dbReference type="ARBA" id="ARBA00023209"/>
    </source>
</evidence>
<comment type="caution">
    <text evidence="14">The sequence shown here is derived from an EMBL/GenBank/DDBJ whole genome shotgun (WGS) entry which is preliminary data.</text>
</comment>
<evidence type="ECO:0000256" key="5">
    <source>
        <dbReference type="ARBA" id="ARBA00022695"/>
    </source>
</evidence>
<dbReference type="NCBIfam" id="TIGR00125">
    <property type="entry name" value="cyt_tran_rel"/>
    <property type="match status" value="2"/>
</dbReference>
<feature type="compositionally biased region" description="Low complexity" evidence="12">
    <location>
        <begin position="387"/>
        <end position="406"/>
    </location>
</feature>
<evidence type="ECO:0000256" key="9">
    <source>
        <dbReference type="ARBA" id="ARBA00024191"/>
    </source>
</evidence>
<evidence type="ECO:0000256" key="4">
    <source>
        <dbReference type="ARBA" id="ARBA00022679"/>
    </source>
</evidence>
<evidence type="ECO:0000313" key="15">
    <source>
        <dbReference type="Proteomes" id="UP001141327"/>
    </source>
</evidence>
<dbReference type="InterPro" id="IPR004821">
    <property type="entry name" value="Cyt_trans-like"/>
</dbReference>
<dbReference type="InterPro" id="IPR014729">
    <property type="entry name" value="Rossmann-like_a/b/a_fold"/>
</dbReference>
<evidence type="ECO:0000256" key="6">
    <source>
        <dbReference type="ARBA" id="ARBA00023098"/>
    </source>
</evidence>
<comment type="pathway">
    <text evidence="1">Lipid metabolism.</text>
</comment>
<dbReference type="EC" id="2.7.7.14" evidence="10"/>
<dbReference type="Pfam" id="PF01467">
    <property type="entry name" value="CTP_transf_like"/>
    <property type="match status" value="2"/>
</dbReference>
<organism evidence="14 15">
    <name type="scientific">Paratrimastix pyriformis</name>
    <dbReference type="NCBI Taxonomy" id="342808"/>
    <lineage>
        <taxon>Eukaryota</taxon>
        <taxon>Metamonada</taxon>
        <taxon>Preaxostyla</taxon>
        <taxon>Paratrimastigidae</taxon>
        <taxon>Paratrimastix</taxon>
    </lineage>
</organism>
<dbReference type="PANTHER" id="PTHR45780:SF2">
    <property type="entry name" value="ETHANOLAMINE-PHOSPHATE CYTIDYLYLTRANSFERASE"/>
    <property type="match status" value="1"/>
</dbReference>
<evidence type="ECO:0000256" key="1">
    <source>
        <dbReference type="ARBA" id="ARBA00005189"/>
    </source>
</evidence>